<evidence type="ECO:0000256" key="6">
    <source>
        <dbReference type="SAM" id="Phobius"/>
    </source>
</evidence>
<protein>
    <recommendedName>
        <fullName evidence="2">histidine kinase</fullName>
        <ecNumber evidence="2">2.7.13.3</ecNumber>
    </recommendedName>
</protein>
<organism evidence="8 9">
    <name type="scientific">Tenacibaculum vairaonense</name>
    <dbReference type="NCBI Taxonomy" id="3137860"/>
    <lineage>
        <taxon>Bacteria</taxon>
        <taxon>Pseudomonadati</taxon>
        <taxon>Bacteroidota</taxon>
        <taxon>Flavobacteriia</taxon>
        <taxon>Flavobacteriales</taxon>
        <taxon>Flavobacteriaceae</taxon>
        <taxon>Tenacibaculum</taxon>
    </lineage>
</organism>
<dbReference type="PANTHER" id="PTHR24421">
    <property type="entry name" value="NITRATE/NITRITE SENSOR PROTEIN NARX-RELATED"/>
    <property type="match status" value="1"/>
</dbReference>
<keyword evidence="6" id="KW-0472">Membrane</keyword>
<comment type="caution">
    <text evidence="8">The sequence shown here is derived from an EMBL/GenBank/DDBJ whole genome shotgun (WGS) entry which is preliminary data.</text>
</comment>
<keyword evidence="9" id="KW-1185">Reference proteome</keyword>
<dbReference type="SUPFAM" id="SSF69322">
    <property type="entry name" value="Tricorn protease domain 2"/>
    <property type="match status" value="1"/>
</dbReference>
<dbReference type="Gene3D" id="2.130.10.10">
    <property type="entry name" value="YVTN repeat-like/Quinoprotein amine dehydrogenase"/>
    <property type="match status" value="3"/>
</dbReference>
<keyword evidence="3" id="KW-0808">Transferase</keyword>
<dbReference type="EC" id="2.7.13.3" evidence="2"/>
<evidence type="ECO:0000313" key="9">
    <source>
        <dbReference type="Proteomes" id="UP001497602"/>
    </source>
</evidence>
<feature type="transmembrane region" description="Helical" evidence="6">
    <location>
        <begin position="715"/>
        <end position="733"/>
    </location>
</feature>
<keyword evidence="4" id="KW-0418">Kinase</keyword>
<name>A0ABM9PHR4_9FLAO</name>
<dbReference type="SUPFAM" id="SSF63829">
    <property type="entry name" value="Calcium-dependent phosphotriesterase"/>
    <property type="match status" value="1"/>
</dbReference>
<dbReference type="CDD" id="cd16917">
    <property type="entry name" value="HATPase_UhpB-NarQ-NarX-like"/>
    <property type="match status" value="1"/>
</dbReference>
<evidence type="ECO:0000256" key="2">
    <source>
        <dbReference type="ARBA" id="ARBA00012438"/>
    </source>
</evidence>
<dbReference type="InterPro" id="IPR003594">
    <property type="entry name" value="HATPase_dom"/>
</dbReference>
<dbReference type="Gene3D" id="3.30.565.10">
    <property type="entry name" value="Histidine kinase-like ATPase, C-terminal domain"/>
    <property type="match status" value="1"/>
</dbReference>
<dbReference type="InterPro" id="IPR036890">
    <property type="entry name" value="HATPase_C_sf"/>
</dbReference>
<sequence>MITYLSVIIQRAIVFIAFTFSFYSGAQVTYKHYTTKDGLPHDFTFLMYQDELGFLWIGTDDGLAKFNGKEFKVFNMSSGLKSNYVIDIAKYKKDTLAIATWKGGLHFLTKDSVLIPNIKGDLYTPIDNVYAMDNNIIATSRGHVYFKYEKENGLNFSKKHFVINIKKDNSASLKKTPNSVYNYSESKLINNNLYFFQGNFNGKLKGIYKYHSKKHLLNLVFPFFKDKHIDCFGSYNDSLFYASVKNNFYVFNHKKVIKKTTCNFSNIFGYAKSTFFEIFVVNDITSDSHIIYIHDLKSKKWTNFTQQIKTSFLVCDLLIDKDKNIWVTTNANGLFKLSYKNNFIKENIFKAKNILDIALGKDSTLFFLKHKSILAYHPNSRKTASIHNIYHESKFKQRYFNNFNIPTDTINNIKSKLLNYNFYPSPFYIKNLKKDTIKFNYNILHNSGIEINVEKILHQKNKTNNSLFIINDLAVINNEIWTATSNGLHVFSKKTLEYQKTITNQYITNETYIKKILYSKNIAWIILKSGLLKINLNTNTPKLYNENNGLASSKINAIFIDHRNDLWLATQTGFSMFKNNNFYNFQKSKAFPSSFTSSIIEDHNNQIWIAGNKGIIQIDNSSEFKPLPPPSLSINFEKNVFSITHTDYSELPINTQYKFNSNNEWTNLNAKEINIQNYTPANYQLQFRIKNAKSNWNYSKIYSFKIQKKWYKKTWLIILLSIVGVISISFFSLQQIRKVKRRNLKLKSAITKLTTVENELKTVRDNMARDFHDELGNKIAGISLLSDLIINDDGIKHSPAKKLASQIHKDSKDLFFGVKDFVWSIDSSSDHLKELIFYLTDFGEELFQKKEIIFLTQNKCVTNIKLPSYWNRQLLLLFKEAMTNSFKHSKANKVILFFTTENNKLIIKLQDNGIGFNVENVKRKNGLLNMKKRAAQINGELTFNNSKGTIIEFIGTLT</sequence>
<feature type="domain" description="Histidine kinase/HSP90-like ATPase" evidence="7">
    <location>
        <begin position="873"/>
        <end position="953"/>
    </location>
</feature>
<keyword evidence="5" id="KW-0902">Two-component regulatory system</keyword>
<dbReference type="EMBL" id="CAXJRC010000004">
    <property type="protein sequence ID" value="CAL2105144.1"/>
    <property type="molecule type" value="Genomic_DNA"/>
</dbReference>
<dbReference type="RefSeq" id="WP_348705812.1">
    <property type="nucleotide sequence ID" value="NZ_CAXIYA010000036.1"/>
</dbReference>
<keyword evidence="6" id="KW-0812">Transmembrane</keyword>
<dbReference type="Pfam" id="PF02518">
    <property type="entry name" value="HATPase_c"/>
    <property type="match status" value="1"/>
</dbReference>
<evidence type="ECO:0000313" key="8">
    <source>
        <dbReference type="EMBL" id="CAL2105144.1"/>
    </source>
</evidence>
<evidence type="ECO:0000259" key="7">
    <source>
        <dbReference type="Pfam" id="PF02518"/>
    </source>
</evidence>
<keyword evidence="6" id="KW-1133">Transmembrane helix</keyword>
<comment type="catalytic activity">
    <reaction evidence="1">
        <text>ATP + protein L-histidine = ADP + protein N-phospho-L-histidine.</text>
        <dbReference type="EC" id="2.7.13.3"/>
    </reaction>
</comment>
<evidence type="ECO:0000256" key="5">
    <source>
        <dbReference type="ARBA" id="ARBA00023012"/>
    </source>
</evidence>
<dbReference type="SUPFAM" id="SSF55874">
    <property type="entry name" value="ATPase domain of HSP90 chaperone/DNA topoisomerase II/histidine kinase"/>
    <property type="match status" value="1"/>
</dbReference>
<gene>
    <name evidence="8" type="ORF">T190115A13A_130019</name>
</gene>
<dbReference type="InterPro" id="IPR015943">
    <property type="entry name" value="WD40/YVTN_repeat-like_dom_sf"/>
</dbReference>
<accession>A0ABM9PHR4</accession>
<reference evidence="8 9" key="1">
    <citation type="submission" date="2024-05" db="EMBL/GenBank/DDBJ databases">
        <authorList>
            <person name="Duchaud E."/>
        </authorList>
    </citation>
    <scope>NUCLEOTIDE SEQUENCE [LARGE SCALE GENOMIC DNA]</scope>
    <source>
        <strain evidence="8">Ena-SAMPLE-TAB-13-05-2024-13:56:06:370-140305</strain>
    </source>
</reference>
<dbReference type="InterPro" id="IPR050482">
    <property type="entry name" value="Sensor_HK_TwoCompSys"/>
</dbReference>
<dbReference type="Proteomes" id="UP001497602">
    <property type="component" value="Unassembled WGS sequence"/>
</dbReference>
<evidence type="ECO:0000256" key="3">
    <source>
        <dbReference type="ARBA" id="ARBA00022679"/>
    </source>
</evidence>
<dbReference type="PANTHER" id="PTHR24421:SF10">
    <property type="entry name" value="NITRATE_NITRITE SENSOR PROTEIN NARQ"/>
    <property type="match status" value="1"/>
</dbReference>
<proteinExistence type="predicted"/>
<evidence type="ECO:0000256" key="1">
    <source>
        <dbReference type="ARBA" id="ARBA00000085"/>
    </source>
</evidence>
<evidence type="ECO:0000256" key="4">
    <source>
        <dbReference type="ARBA" id="ARBA00022777"/>
    </source>
</evidence>
<feature type="transmembrane region" description="Helical" evidence="6">
    <location>
        <begin position="12"/>
        <end position="30"/>
    </location>
</feature>